<proteinExistence type="predicted"/>
<gene>
    <name evidence="3" type="ORF">H2201_001487</name>
</gene>
<feature type="region of interest" description="Disordered" evidence="1">
    <location>
        <begin position="414"/>
        <end position="519"/>
    </location>
</feature>
<evidence type="ECO:0000256" key="1">
    <source>
        <dbReference type="SAM" id="MobiDB-lite"/>
    </source>
</evidence>
<evidence type="ECO:0000313" key="3">
    <source>
        <dbReference type="EMBL" id="KAJ9668439.1"/>
    </source>
</evidence>
<sequence length="519" mass="57478">MLVTLSLDAQHTYTNLDIISGKVFLRVPSNTNVSSIVVKLEGESRTRLIPPSPAGPAYSDRQRPVLEVHKLLYRLQVVFPPPNLQIGPAWQQKSYTLNTGQYEYPFSFKIPFNNACTAINSLGTNTAFSGLGLEIARNPTSHVKQTLPPTLSGFPGLAEIRYYCKVTVNRPSLFKENPRGFAHFNFLPIEPPRPPRSDGETYARRQHQFNPDIIAKAKGKQSWLGGMFGPNSPKEPEPQPSALKPPPRFMVDARLPNPAILTCNDDIPLRVIIKQLSERSEMLFLQNLQVELIGYTKIRAHEMMRQESNSWIVISLSNMAIPLGTPADTIGTETEINREYWQRRSLPNTVAPTFDTCNISRFYELEVRVGLGYGSYKQGQDQLVVLPLRLPVRVFSGIAPPRALLDAMASAPIPTRVPLKPPRPGLSSTYSGPSLAPPAPYTAFPQTPVGENPPWMQQYPPQQGSYLPSQSAPGYEDAPPSYEDAVGSELPPIDGPRRDYAPPPPVEGGLRLSGDEKGR</sequence>
<dbReference type="SUPFAM" id="SSF81296">
    <property type="entry name" value="E set domains"/>
    <property type="match status" value="1"/>
</dbReference>
<feature type="compositionally biased region" description="Polar residues" evidence="1">
    <location>
        <begin position="459"/>
        <end position="472"/>
    </location>
</feature>
<dbReference type="CDD" id="cd22952">
    <property type="entry name" value="ART10-like"/>
    <property type="match status" value="1"/>
</dbReference>
<organism evidence="3 4">
    <name type="scientific">Coniosporium apollinis</name>
    <dbReference type="NCBI Taxonomy" id="61459"/>
    <lineage>
        <taxon>Eukaryota</taxon>
        <taxon>Fungi</taxon>
        <taxon>Dikarya</taxon>
        <taxon>Ascomycota</taxon>
        <taxon>Pezizomycotina</taxon>
        <taxon>Dothideomycetes</taxon>
        <taxon>Dothideomycetes incertae sedis</taxon>
        <taxon>Coniosporium</taxon>
    </lineage>
</organism>
<reference evidence="3" key="1">
    <citation type="submission" date="2022-10" db="EMBL/GenBank/DDBJ databases">
        <title>Culturing micro-colonial fungi from biological soil crusts in the Mojave desert and describing Neophaeococcomyces mojavensis, and introducing the new genera and species Taxawa tesnikishii.</title>
        <authorList>
            <person name="Kurbessoian T."/>
            <person name="Stajich J.E."/>
        </authorList>
    </citation>
    <scope>NUCLEOTIDE SEQUENCE</scope>
    <source>
        <strain evidence="3">TK_1</strain>
    </source>
</reference>
<dbReference type="InterPro" id="IPR011021">
    <property type="entry name" value="Arrestin-like_N"/>
</dbReference>
<dbReference type="Proteomes" id="UP001172684">
    <property type="component" value="Unassembled WGS sequence"/>
</dbReference>
<keyword evidence="4" id="KW-1185">Reference proteome</keyword>
<dbReference type="PANTHER" id="PTHR11188">
    <property type="entry name" value="ARRESTIN DOMAIN CONTAINING PROTEIN"/>
    <property type="match status" value="1"/>
</dbReference>
<dbReference type="EMBL" id="JAPDRL010000007">
    <property type="protein sequence ID" value="KAJ9668439.1"/>
    <property type="molecule type" value="Genomic_DNA"/>
</dbReference>
<dbReference type="PANTHER" id="PTHR11188:SF166">
    <property type="entry name" value="ARRESTIN (OR S-ANTIGEN), N-TERMINAL DOMAIN PROTEIN (AFU_ORTHOLOGUE AFUA_7G02050)"/>
    <property type="match status" value="1"/>
</dbReference>
<feature type="domain" description="Arrestin-like N-terminal" evidence="2">
    <location>
        <begin position="6"/>
        <end position="176"/>
    </location>
</feature>
<dbReference type="InterPro" id="IPR050357">
    <property type="entry name" value="Arrestin_domain-protein"/>
</dbReference>
<accession>A0ABQ9P1H5</accession>
<feature type="region of interest" description="Disordered" evidence="1">
    <location>
        <begin position="225"/>
        <end position="245"/>
    </location>
</feature>
<dbReference type="Pfam" id="PF00339">
    <property type="entry name" value="Arrestin_N"/>
    <property type="match status" value="1"/>
</dbReference>
<evidence type="ECO:0000259" key="2">
    <source>
        <dbReference type="Pfam" id="PF00339"/>
    </source>
</evidence>
<evidence type="ECO:0000313" key="4">
    <source>
        <dbReference type="Proteomes" id="UP001172684"/>
    </source>
</evidence>
<dbReference type="Gene3D" id="2.60.40.640">
    <property type="match status" value="1"/>
</dbReference>
<comment type="caution">
    <text evidence="3">The sequence shown here is derived from an EMBL/GenBank/DDBJ whole genome shotgun (WGS) entry which is preliminary data.</text>
</comment>
<protein>
    <recommendedName>
        <fullName evidence="2">Arrestin-like N-terminal domain-containing protein</fullName>
    </recommendedName>
</protein>
<dbReference type="InterPro" id="IPR014752">
    <property type="entry name" value="Arrestin-like_C"/>
</dbReference>
<dbReference type="InterPro" id="IPR014756">
    <property type="entry name" value="Ig_E-set"/>
</dbReference>
<name>A0ABQ9P1H5_9PEZI</name>